<dbReference type="SUPFAM" id="SSF53474">
    <property type="entry name" value="alpha/beta-Hydrolases"/>
    <property type="match status" value="1"/>
</dbReference>
<name>A0AAD7C5J5_9AGAR</name>
<evidence type="ECO:0000256" key="3">
    <source>
        <dbReference type="ARBA" id="ARBA00047591"/>
    </source>
</evidence>
<keyword evidence="5" id="KW-0732">Signal</keyword>
<evidence type="ECO:0000313" key="7">
    <source>
        <dbReference type="EMBL" id="KAJ7639217.1"/>
    </source>
</evidence>
<comment type="catalytic activity">
    <reaction evidence="4">
        <text>a monoacylglycerol + H2O = glycerol + a fatty acid + H(+)</text>
        <dbReference type="Rhea" id="RHEA:15245"/>
        <dbReference type="ChEBI" id="CHEBI:15377"/>
        <dbReference type="ChEBI" id="CHEBI:15378"/>
        <dbReference type="ChEBI" id="CHEBI:17408"/>
        <dbReference type="ChEBI" id="CHEBI:17754"/>
        <dbReference type="ChEBI" id="CHEBI:28868"/>
    </reaction>
</comment>
<dbReference type="EMBL" id="JARKIF010000005">
    <property type="protein sequence ID" value="KAJ7639217.1"/>
    <property type="molecule type" value="Genomic_DNA"/>
</dbReference>
<gene>
    <name evidence="7" type="ORF">FB45DRAFT_988957</name>
</gene>
<proteinExistence type="inferred from homology"/>
<organism evidence="7 8">
    <name type="scientific">Roridomyces roridus</name>
    <dbReference type="NCBI Taxonomy" id="1738132"/>
    <lineage>
        <taxon>Eukaryota</taxon>
        <taxon>Fungi</taxon>
        <taxon>Dikarya</taxon>
        <taxon>Basidiomycota</taxon>
        <taxon>Agaricomycotina</taxon>
        <taxon>Agaricomycetes</taxon>
        <taxon>Agaricomycetidae</taxon>
        <taxon>Agaricales</taxon>
        <taxon>Marasmiineae</taxon>
        <taxon>Mycenaceae</taxon>
        <taxon>Roridomyces</taxon>
    </lineage>
</organism>
<evidence type="ECO:0000259" key="6">
    <source>
        <dbReference type="Pfam" id="PF01764"/>
    </source>
</evidence>
<dbReference type="PANTHER" id="PTHR45856">
    <property type="entry name" value="ALPHA/BETA-HYDROLASES SUPERFAMILY PROTEIN"/>
    <property type="match status" value="1"/>
</dbReference>
<dbReference type="Proteomes" id="UP001221142">
    <property type="component" value="Unassembled WGS sequence"/>
</dbReference>
<dbReference type="InterPro" id="IPR051218">
    <property type="entry name" value="Sec_MonoDiacylglyc_Lipase"/>
</dbReference>
<dbReference type="Pfam" id="PF01764">
    <property type="entry name" value="Lipase_3"/>
    <property type="match status" value="1"/>
</dbReference>
<accession>A0AAD7C5J5</accession>
<dbReference type="Gene3D" id="3.40.50.1820">
    <property type="entry name" value="alpha/beta hydrolase"/>
    <property type="match status" value="1"/>
</dbReference>
<evidence type="ECO:0000256" key="1">
    <source>
        <dbReference type="ARBA" id="ARBA00023157"/>
    </source>
</evidence>
<comment type="similarity">
    <text evidence="2">Belongs to the AB hydrolase superfamily. Lipase family. Class 3 subfamily.</text>
</comment>
<feature type="chain" id="PRO_5041936505" evidence="5">
    <location>
        <begin position="19"/>
        <end position="303"/>
    </location>
</feature>
<dbReference type="GO" id="GO:0006629">
    <property type="term" value="P:lipid metabolic process"/>
    <property type="evidence" value="ECO:0007669"/>
    <property type="project" value="InterPro"/>
</dbReference>
<keyword evidence="1" id="KW-1015">Disulfide bond</keyword>
<sequence>MLAARVLSALAFLGLTAAAPPRLSSRQSTAITALSAAQISSFTPYINYAAAGYCKPASTKAWNCGANCNANAGFQTVASGGDGSAVQYWYVGYDANLNTIIVTHQGTDPTKFLADETDVDFFLQHMNTTLFPGLSSSIEVHSGFADEHALTAPSILAAVQAAVAKWPSVKSVTLVGHSLGGALALLDFAYLPLHLPSLQYKGIMFGMPRVGNQAWADYISQGSLITHVNNKLDIVPIVPGRGLGFHHPTGEVHIQDDSASEWLACPGQDNTSGKCTTGAVPTIFDGSIINHLGPYNGIWMGSC</sequence>
<dbReference type="CDD" id="cd00519">
    <property type="entry name" value="Lipase_3"/>
    <property type="match status" value="1"/>
</dbReference>
<dbReference type="PANTHER" id="PTHR45856:SF25">
    <property type="entry name" value="FUNGAL LIPASE-LIKE DOMAIN-CONTAINING PROTEIN"/>
    <property type="match status" value="1"/>
</dbReference>
<feature type="signal peptide" evidence="5">
    <location>
        <begin position="1"/>
        <end position="18"/>
    </location>
</feature>
<comment type="caution">
    <text evidence="7">The sequence shown here is derived from an EMBL/GenBank/DDBJ whole genome shotgun (WGS) entry which is preliminary data.</text>
</comment>
<comment type="catalytic activity">
    <reaction evidence="3">
        <text>a diacylglycerol + H2O = a monoacylglycerol + a fatty acid + H(+)</text>
        <dbReference type="Rhea" id="RHEA:32731"/>
        <dbReference type="ChEBI" id="CHEBI:15377"/>
        <dbReference type="ChEBI" id="CHEBI:15378"/>
        <dbReference type="ChEBI" id="CHEBI:17408"/>
        <dbReference type="ChEBI" id="CHEBI:18035"/>
        <dbReference type="ChEBI" id="CHEBI:28868"/>
    </reaction>
</comment>
<evidence type="ECO:0000256" key="2">
    <source>
        <dbReference type="ARBA" id="ARBA00043996"/>
    </source>
</evidence>
<dbReference type="AlphaFoldDB" id="A0AAD7C5J5"/>
<reference evidence="7" key="1">
    <citation type="submission" date="2023-03" db="EMBL/GenBank/DDBJ databases">
        <title>Massive genome expansion in bonnet fungi (Mycena s.s.) driven by repeated elements and novel gene families across ecological guilds.</title>
        <authorList>
            <consortium name="Lawrence Berkeley National Laboratory"/>
            <person name="Harder C.B."/>
            <person name="Miyauchi S."/>
            <person name="Viragh M."/>
            <person name="Kuo A."/>
            <person name="Thoen E."/>
            <person name="Andreopoulos B."/>
            <person name="Lu D."/>
            <person name="Skrede I."/>
            <person name="Drula E."/>
            <person name="Henrissat B."/>
            <person name="Morin E."/>
            <person name="Kohler A."/>
            <person name="Barry K."/>
            <person name="LaButti K."/>
            <person name="Morin E."/>
            <person name="Salamov A."/>
            <person name="Lipzen A."/>
            <person name="Mereny Z."/>
            <person name="Hegedus B."/>
            <person name="Baldrian P."/>
            <person name="Stursova M."/>
            <person name="Weitz H."/>
            <person name="Taylor A."/>
            <person name="Grigoriev I.V."/>
            <person name="Nagy L.G."/>
            <person name="Martin F."/>
            <person name="Kauserud H."/>
        </authorList>
    </citation>
    <scope>NUCLEOTIDE SEQUENCE</scope>
    <source>
        <strain evidence="7">9284</strain>
    </source>
</reference>
<protein>
    <submittedName>
        <fullName evidence="7">Lipase class 3 family protein</fullName>
    </submittedName>
</protein>
<feature type="domain" description="Fungal lipase-type" evidence="6">
    <location>
        <begin position="105"/>
        <end position="240"/>
    </location>
</feature>
<evidence type="ECO:0000313" key="8">
    <source>
        <dbReference type="Proteomes" id="UP001221142"/>
    </source>
</evidence>
<dbReference type="InterPro" id="IPR002921">
    <property type="entry name" value="Fungal_lipase-type"/>
</dbReference>
<keyword evidence="8" id="KW-1185">Reference proteome</keyword>
<evidence type="ECO:0000256" key="4">
    <source>
        <dbReference type="ARBA" id="ARBA00048461"/>
    </source>
</evidence>
<dbReference type="InterPro" id="IPR029058">
    <property type="entry name" value="AB_hydrolase_fold"/>
</dbReference>
<evidence type="ECO:0000256" key="5">
    <source>
        <dbReference type="SAM" id="SignalP"/>
    </source>
</evidence>